<keyword evidence="3 5" id="KW-0547">Nucleotide-binding</keyword>
<evidence type="ECO:0000256" key="5">
    <source>
        <dbReference type="HAMAP-Rule" id="MF_00235"/>
    </source>
</evidence>
<dbReference type="eggNOG" id="COG0563">
    <property type="taxonomic scope" value="Bacteria"/>
</dbReference>
<evidence type="ECO:0000256" key="4">
    <source>
        <dbReference type="ARBA" id="ARBA00022777"/>
    </source>
</evidence>
<dbReference type="GO" id="GO:0004017">
    <property type="term" value="F:AMP kinase activity"/>
    <property type="evidence" value="ECO:0007669"/>
    <property type="project" value="UniProtKB-UniRule"/>
</dbReference>
<feature type="binding site" evidence="5">
    <location>
        <position position="172"/>
    </location>
    <ligand>
        <name>AMP</name>
        <dbReference type="ChEBI" id="CHEBI:456215"/>
    </ligand>
</feature>
<dbReference type="SUPFAM" id="SSF52540">
    <property type="entry name" value="P-loop containing nucleoside triphosphate hydrolases"/>
    <property type="match status" value="1"/>
</dbReference>
<feature type="binding site" evidence="5">
    <location>
        <position position="200"/>
    </location>
    <ligand>
        <name>ATP</name>
        <dbReference type="ChEBI" id="CHEBI:30616"/>
    </ligand>
</feature>
<proteinExistence type="inferred from homology"/>
<dbReference type="KEGG" id="zmp:Zymop_0678"/>
<comment type="caution">
    <text evidence="5">Lacks conserved residue(s) required for the propagation of feature annotation.</text>
</comment>
<feature type="binding site" evidence="5">
    <location>
        <position position="150"/>
    </location>
    <ligand>
        <name>Zn(2+)</name>
        <dbReference type="ChEBI" id="CHEBI:29105"/>
        <note>structural</note>
    </ligand>
</feature>
<keyword evidence="4 5" id="KW-0418">Kinase</keyword>
<feature type="binding site" evidence="5">
    <location>
        <position position="31"/>
    </location>
    <ligand>
        <name>AMP</name>
        <dbReference type="ChEBI" id="CHEBI:456215"/>
    </ligand>
</feature>
<dbReference type="EC" id="2.7.4.3" evidence="5 7"/>
<dbReference type="Pfam" id="PF00406">
    <property type="entry name" value="ADK"/>
    <property type="match status" value="1"/>
</dbReference>
<keyword evidence="5" id="KW-0963">Cytoplasm</keyword>
<feature type="binding site" evidence="5">
    <location>
        <position position="130"/>
    </location>
    <ligand>
        <name>Zn(2+)</name>
        <dbReference type="ChEBI" id="CHEBI:29105"/>
        <note>structural</note>
    </ligand>
</feature>
<dbReference type="HAMAP" id="MF_00235">
    <property type="entry name" value="Adenylate_kinase_Adk"/>
    <property type="match status" value="1"/>
</dbReference>
<keyword evidence="5 7" id="KW-0067">ATP-binding</keyword>
<dbReference type="PRINTS" id="PR00094">
    <property type="entry name" value="ADENYLTKNASE"/>
</dbReference>
<evidence type="ECO:0000259" key="8">
    <source>
        <dbReference type="Pfam" id="PF05191"/>
    </source>
</evidence>
<comment type="catalytic activity">
    <reaction evidence="5 7">
        <text>AMP + ATP = 2 ADP</text>
        <dbReference type="Rhea" id="RHEA:12973"/>
        <dbReference type="ChEBI" id="CHEBI:30616"/>
        <dbReference type="ChEBI" id="CHEBI:456215"/>
        <dbReference type="ChEBI" id="CHEBI:456216"/>
        <dbReference type="EC" id="2.7.4.3"/>
    </reaction>
</comment>
<dbReference type="InterPro" id="IPR036193">
    <property type="entry name" value="ADK_active_lid_dom_sf"/>
</dbReference>
<comment type="pathway">
    <text evidence="5">Purine metabolism; AMP biosynthesis via salvage pathway; AMP from ADP: step 1/1.</text>
</comment>
<dbReference type="SUPFAM" id="SSF57774">
    <property type="entry name" value="Microbial and mitochondrial ADK, insert 'zinc finger' domain"/>
    <property type="match status" value="1"/>
</dbReference>
<protein>
    <recommendedName>
        <fullName evidence="5 7">Adenylate kinase</fullName>
        <shortName evidence="5">AK</shortName>
        <ecNumber evidence="5 7">2.7.4.3</ecNumber>
    </recommendedName>
    <alternativeName>
        <fullName evidence="5">ATP-AMP transphosphorylase</fullName>
    </alternativeName>
    <alternativeName>
        <fullName evidence="5">ATP:AMP phosphotransferase</fullName>
    </alternativeName>
    <alternativeName>
        <fullName evidence="5">Adenylate monophosphate kinase</fullName>
    </alternativeName>
</protein>
<dbReference type="UniPathway" id="UPA00588">
    <property type="reaction ID" value="UER00649"/>
</dbReference>
<evidence type="ECO:0000256" key="7">
    <source>
        <dbReference type="RuleBase" id="RU003331"/>
    </source>
</evidence>
<dbReference type="AlphaFoldDB" id="F8ES05"/>
<comment type="subcellular location">
    <subcellularLocation>
        <location evidence="5 7">Cytoplasm</location>
    </subcellularLocation>
</comment>
<comment type="domain">
    <text evidence="5">Consists of three domains, a large central CORE domain and two small peripheral domains, NMPbind and LID, which undergo movements during catalysis. The LID domain closes over the site of phosphoryl transfer upon ATP binding. Assembling and dissambling the active center during each catalytic cycle provides an effective means to prevent ATP hydrolysis. Some bacteria have evolved a zinc-coordinating structure that stabilizes the LID domain.</text>
</comment>
<comment type="function">
    <text evidence="5">Catalyzes the reversible transfer of the terminal phosphate group between ATP and AMP. Plays an important role in cellular energy homeostasis and in adenine nucleotide metabolism.</text>
</comment>
<dbReference type="NCBIfam" id="NF001380">
    <property type="entry name" value="PRK00279.1-2"/>
    <property type="match status" value="1"/>
</dbReference>
<feature type="binding site" evidence="5">
    <location>
        <begin position="10"/>
        <end position="15"/>
    </location>
    <ligand>
        <name>ATP</name>
        <dbReference type="ChEBI" id="CHEBI:30616"/>
    </ligand>
</feature>
<dbReference type="PANTHER" id="PTHR23359">
    <property type="entry name" value="NUCLEOTIDE KINASE"/>
    <property type="match status" value="1"/>
</dbReference>
<organism evidence="9 10">
    <name type="scientific">Zymomonas mobilis subsp. pomaceae (strain ATCC 29192 / DSM 22645 / JCM 10191 / CCUG 17912 / NBRC 13757 / NCIMB 11200 / NRRL B-4491 / Barker I)</name>
    <dbReference type="NCBI Taxonomy" id="579138"/>
    <lineage>
        <taxon>Bacteria</taxon>
        <taxon>Pseudomonadati</taxon>
        <taxon>Pseudomonadota</taxon>
        <taxon>Alphaproteobacteria</taxon>
        <taxon>Sphingomonadales</taxon>
        <taxon>Zymomonadaceae</taxon>
        <taxon>Zymomonas</taxon>
    </lineage>
</organism>
<dbReference type="PROSITE" id="PS00113">
    <property type="entry name" value="ADENYLATE_KINASE"/>
    <property type="match status" value="1"/>
</dbReference>
<evidence type="ECO:0000256" key="1">
    <source>
        <dbReference type="ARBA" id="ARBA00022679"/>
    </source>
</evidence>
<dbReference type="Pfam" id="PF05191">
    <property type="entry name" value="ADK_lid"/>
    <property type="match status" value="1"/>
</dbReference>
<keyword evidence="1 5" id="KW-0808">Transferase</keyword>
<feature type="binding site" evidence="5">
    <location>
        <begin position="85"/>
        <end position="88"/>
    </location>
    <ligand>
        <name>AMP</name>
        <dbReference type="ChEBI" id="CHEBI:456215"/>
    </ligand>
</feature>
<feature type="binding site" evidence="5">
    <location>
        <begin position="57"/>
        <end position="59"/>
    </location>
    <ligand>
        <name>AMP</name>
        <dbReference type="ChEBI" id="CHEBI:456215"/>
    </ligand>
</feature>
<name>F8ES05_ZYMMT</name>
<dbReference type="GO" id="GO:0044209">
    <property type="term" value="P:AMP salvage"/>
    <property type="evidence" value="ECO:0007669"/>
    <property type="project" value="UniProtKB-UniRule"/>
</dbReference>
<dbReference type="STRING" id="579138.Zymop_0678"/>
<feature type="binding site" evidence="5">
    <location>
        <position position="127"/>
    </location>
    <ligand>
        <name>ATP</name>
        <dbReference type="ChEBI" id="CHEBI:30616"/>
    </ligand>
</feature>
<sequence length="224" mass="25056">MNIILFGPPGAGKGTQALRLVRDFGMIQLSTGDMLRQAVQEGTEVGKLAEKIMKEGKLIPDDLMNRVLGERLDKPDTQNGVIFDGFPRTKPQVEALDKLLAERHRKLDCVIEIKVDEEALVKRIVGRYICAKCGAGYHNELHRPKAEGVCDICGSSEFKRRPDDNEEAVRARLIEYREKTAPILPIYEARGIAYHVDGMLPMDEVSEEIEMILKEKGAKPTVSN</sequence>
<comment type="similarity">
    <text evidence="5 6">Belongs to the adenylate kinase family.</text>
</comment>
<dbReference type="CDD" id="cd01428">
    <property type="entry name" value="ADK"/>
    <property type="match status" value="1"/>
</dbReference>
<dbReference type="Proteomes" id="UP000000491">
    <property type="component" value="Chromosome"/>
</dbReference>
<dbReference type="InterPro" id="IPR033690">
    <property type="entry name" value="Adenylat_kinase_CS"/>
</dbReference>
<evidence type="ECO:0000313" key="10">
    <source>
        <dbReference type="Proteomes" id="UP000000491"/>
    </source>
</evidence>
<dbReference type="InterPro" id="IPR027417">
    <property type="entry name" value="P-loop_NTPase"/>
</dbReference>
<dbReference type="EMBL" id="CP002865">
    <property type="protein sequence ID" value="AEI37580.1"/>
    <property type="molecule type" value="Genomic_DNA"/>
</dbReference>
<dbReference type="GO" id="GO:0005524">
    <property type="term" value="F:ATP binding"/>
    <property type="evidence" value="ECO:0007669"/>
    <property type="project" value="UniProtKB-UniRule"/>
</dbReference>
<dbReference type="FunFam" id="3.40.50.300:FF:000106">
    <property type="entry name" value="Adenylate kinase mitochondrial"/>
    <property type="match status" value="1"/>
</dbReference>
<keyword evidence="5" id="KW-0862">Zinc</keyword>
<evidence type="ECO:0000313" key="9">
    <source>
        <dbReference type="EMBL" id="AEI37580.1"/>
    </source>
</evidence>
<dbReference type="HOGENOM" id="CLU_032354_1_2_5"/>
<evidence type="ECO:0000256" key="3">
    <source>
        <dbReference type="ARBA" id="ARBA00022741"/>
    </source>
</evidence>
<gene>
    <name evidence="5" type="primary">adk</name>
    <name evidence="9" type="ordered locus">Zymop_0678</name>
</gene>
<keyword evidence="2 5" id="KW-0545">Nucleotide biosynthesis</keyword>
<dbReference type="InterPro" id="IPR006259">
    <property type="entry name" value="Adenyl_kin_sub"/>
</dbReference>
<dbReference type="NCBIfam" id="NF011105">
    <property type="entry name" value="PRK14532.1"/>
    <property type="match status" value="1"/>
</dbReference>
<feature type="binding site" evidence="5">
    <location>
        <position position="153"/>
    </location>
    <ligand>
        <name>Zn(2+)</name>
        <dbReference type="ChEBI" id="CHEBI:29105"/>
        <note>structural</note>
    </ligand>
</feature>
<dbReference type="Gene3D" id="3.40.50.300">
    <property type="entry name" value="P-loop containing nucleotide triphosphate hydrolases"/>
    <property type="match status" value="1"/>
</dbReference>
<dbReference type="NCBIfam" id="NF001381">
    <property type="entry name" value="PRK00279.1-3"/>
    <property type="match status" value="1"/>
</dbReference>
<reference evidence="9 10" key="1">
    <citation type="journal article" date="2011" name="J. Bacteriol.">
        <title>Genome sequence of the ethanol-producing Zymomonas mobilis subsp. pomaceae lectotype strain ATCC 29192.</title>
        <authorList>
            <person name="Kouvelis V.N."/>
            <person name="Davenport K.W."/>
            <person name="Brettin T.S."/>
            <person name="Bruce D."/>
            <person name="Detter C."/>
            <person name="Han C.S."/>
            <person name="Nolan M."/>
            <person name="Tapia R."/>
            <person name="Damoulaki A."/>
            <person name="Kyrpides N.C."/>
            <person name="Typas M.A."/>
            <person name="Pappas K.M."/>
        </authorList>
    </citation>
    <scope>NUCLEOTIDE SEQUENCE [LARGE SCALE GENOMIC DNA]</scope>
    <source>
        <strain evidence="10">ATCC 29192 / DSM 22645 / JCM 10191 / CCUG 17912 / NBRC 13757 / NCIMB 11200 / NRRL B-4491 / Barker I</strain>
    </source>
</reference>
<feature type="binding site" evidence="5">
    <location>
        <position position="92"/>
    </location>
    <ligand>
        <name>AMP</name>
        <dbReference type="ChEBI" id="CHEBI:456215"/>
    </ligand>
</feature>
<dbReference type="GO" id="GO:0005737">
    <property type="term" value="C:cytoplasm"/>
    <property type="evidence" value="ECO:0007669"/>
    <property type="project" value="UniProtKB-SubCell"/>
</dbReference>
<feature type="region of interest" description="NMP" evidence="5">
    <location>
        <begin position="30"/>
        <end position="59"/>
    </location>
</feature>
<dbReference type="RefSeq" id="WP_013933979.1">
    <property type="nucleotide sequence ID" value="NC_015709.1"/>
</dbReference>
<dbReference type="NCBIfam" id="NF011100">
    <property type="entry name" value="PRK14527.1"/>
    <property type="match status" value="1"/>
</dbReference>
<dbReference type="NCBIfam" id="TIGR01351">
    <property type="entry name" value="adk"/>
    <property type="match status" value="1"/>
</dbReference>
<feature type="domain" description="Adenylate kinase active site lid" evidence="8">
    <location>
        <begin position="127"/>
        <end position="163"/>
    </location>
</feature>
<comment type="subunit">
    <text evidence="5 7">Monomer.</text>
</comment>
<feature type="binding site" evidence="5">
    <location>
        <position position="161"/>
    </location>
    <ligand>
        <name>AMP</name>
        <dbReference type="ChEBI" id="CHEBI:456215"/>
    </ligand>
</feature>
<dbReference type="GO" id="GO:0008270">
    <property type="term" value="F:zinc ion binding"/>
    <property type="evidence" value="ECO:0007669"/>
    <property type="project" value="UniProtKB-UniRule"/>
</dbReference>
<dbReference type="InterPro" id="IPR000850">
    <property type="entry name" value="Adenylat/UMP-CMP_kin"/>
</dbReference>
<feature type="binding site" evidence="5">
    <location>
        <position position="133"/>
    </location>
    <ligand>
        <name>Zn(2+)</name>
        <dbReference type="ChEBI" id="CHEBI:29105"/>
        <note>structural</note>
    </ligand>
</feature>
<dbReference type="PATRIC" id="fig|579138.3.peg.714"/>
<accession>F8ES05</accession>
<keyword evidence="5" id="KW-0479">Metal-binding</keyword>
<evidence type="ECO:0000256" key="6">
    <source>
        <dbReference type="RuleBase" id="RU003330"/>
    </source>
</evidence>
<feature type="binding site" evidence="5">
    <location>
        <position position="36"/>
    </location>
    <ligand>
        <name>AMP</name>
        <dbReference type="ChEBI" id="CHEBI:456215"/>
    </ligand>
</feature>
<dbReference type="InterPro" id="IPR007862">
    <property type="entry name" value="Adenylate_kinase_lid-dom"/>
</dbReference>
<evidence type="ECO:0000256" key="2">
    <source>
        <dbReference type="ARBA" id="ARBA00022727"/>
    </source>
</evidence>